<evidence type="ECO:0000256" key="1">
    <source>
        <dbReference type="SAM" id="MobiDB-lite"/>
    </source>
</evidence>
<evidence type="ECO:0000259" key="3">
    <source>
        <dbReference type="Pfam" id="PF22936"/>
    </source>
</evidence>
<feature type="region of interest" description="Disordered" evidence="1">
    <location>
        <begin position="265"/>
        <end position="328"/>
    </location>
</feature>
<dbReference type="Pfam" id="PF22936">
    <property type="entry name" value="Pol_BBD"/>
    <property type="match status" value="1"/>
</dbReference>
<feature type="compositionally biased region" description="Polar residues" evidence="1">
    <location>
        <begin position="286"/>
        <end position="300"/>
    </location>
</feature>
<reference evidence="4" key="1">
    <citation type="submission" date="2019-03" db="EMBL/GenBank/DDBJ databases">
        <authorList>
            <person name="Mank J."/>
            <person name="Almeida P."/>
        </authorList>
    </citation>
    <scope>NUCLEOTIDE SEQUENCE</scope>
    <source>
        <strain evidence="4">78183</strain>
    </source>
</reference>
<keyword evidence="2" id="KW-0472">Membrane</keyword>
<dbReference type="InterPro" id="IPR054722">
    <property type="entry name" value="PolX-like_BBD"/>
</dbReference>
<dbReference type="PANTHER" id="PTHR47481:SF31">
    <property type="entry name" value="OS01G0873500 PROTEIN"/>
    <property type="match status" value="1"/>
</dbReference>
<sequence>MPAKRCFSIRNPGYRAGLQGSFRKQDRKRLGYGALAASLLITFSFFTVFNPYLGSLPLCKSSTVLALQLSELFPYEHVWMKMLSTWDDQKLFVVNDSSSCLQMVKEIIPINDGSSSQEAVEPSIAMASSSTTETMNSATSLEISLPKSHLPDVIPVLRGYGLLGYVKNEVPCPASTITGESGMLQANPAASMWLRTDQLILGWINSSLSDGPLSQVINSESSHDAWQVLETLYGTHTRYRIQQIKGELQTLTKGARTTAPSMAFYTNRGRTNPKPWMNHGTRGRNQRNFTGRHSTNSNSLRARETRFPQQSGSFTGIRQKQTPHNNNRGRGGITCFRCGGPNHKADGCFAPEEEADQYKAFAAIKIGETTEEPWYSDTGANQHMTSNTNEVQGIISYPGHESVMVGNGQDLSITGTGHIILPTTKLKLNDVLVVPEIKKKLLSVSQFTRDNNCYFLFYPWGFILKDMKTKQVLLKGFVKDGLYPINLQQLSTAPVSNSSSQIAKFIAHLSAVFHMKDLGDIHYFLEMVRNNKKLINDDGSSRKTVNGYTNIFSDTEYINPASIRDNVDLNAAINLEIYCMLTS</sequence>
<gene>
    <name evidence="4" type="ORF">SVIM_LOCUS279443</name>
</gene>
<dbReference type="EMBL" id="CAADRP010001611">
    <property type="protein sequence ID" value="VFU44977.1"/>
    <property type="molecule type" value="Genomic_DNA"/>
</dbReference>
<feature type="domain" description="Retrovirus-related Pol polyprotein from transposon TNT 1-94-like beta-barrel" evidence="3">
    <location>
        <begin position="374"/>
        <end position="449"/>
    </location>
</feature>
<name>A0A6N2LVF6_SALVM</name>
<accession>A0A6N2LVF6</accession>
<protein>
    <recommendedName>
        <fullName evidence="3">Retrovirus-related Pol polyprotein from transposon TNT 1-94-like beta-barrel domain-containing protein</fullName>
    </recommendedName>
</protein>
<feature type="transmembrane region" description="Helical" evidence="2">
    <location>
        <begin position="30"/>
        <end position="53"/>
    </location>
</feature>
<evidence type="ECO:0000256" key="2">
    <source>
        <dbReference type="SAM" id="Phobius"/>
    </source>
</evidence>
<proteinExistence type="predicted"/>
<dbReference type="AlphaFoldDB" id="A0A6N2LVF6"/>
<keyword evidence="2" id="KW-0812">Transmembrane</keyword>
<feature type="compositionally biased region" description="Polar residues" evidence="1">
    <location>
        <begin position="307"/>
        <end position="328"/>
    </location>
</feature>
<evidence type="ECO:0000313" key="4">
    <source>
        <dbReference type="EMBL" id="VFU44977.1"/>
    </source>
</evidence>
<dbReference type="PANTHER" id="PTHR47481">
    <property type="match status" value="1"/>
</dbReference>
<organism evidence="4">
    <name type="scientific">Salix viminalis</name>
    <name type="common">Common osier</name>
    <name type="synonym">Basket willow</name>
    <dbReference type="NCBI Taxonomy" id="40686"/>
    <lineage>
        <taxon>Eukaryota</taxon>
        <taxon>Viridiplantae</taxon>
        <taxon>Streptophyta</taxon>
        <taxon>Embryophyta</taxon>
        <taxon>Tracheophyta</taxon>
        <taxon>Spermatophyta</taxon>
        <taxon>Magnoliopsida</taxon>
        <taxon>eudicotyledons</taxon>
        <taxon>Gunneridae</taxon>
        <taxon>Pentapetalae</taxon>
        <taxon>rosids</taxon>
        <taxon>fabids</taxon>
        <taxon>Malpighiales</taxon>
        <taxon>Salicaceae</taxon>
        <taxon>Saliceae</taxon>
        <taxon>Salix</taxon>
    </lineage>
</organism>
<keyword evidence="2" id="KW-1133">Transmembrane helix</keyword>